<dbReference type="InterPro" id="IPR052185">
    <property type="entry name" value="IPC_Synthase-Related"/>
</dbReference>
<feature type="transmembrane region" description="Helical" evidence="5">
    <location>
        <begin position="90"/>
        <end position="108"/>
    </location>
</feature>
<dbReference type="InterPro" id="IPR026841">
    <property type="entry name" value="Aur1/Ipt1"/>
</dbReference>
<evidence type="ECO:0000256" key="5">
    <source>
        <dbReference type="SAM" id="Phobius"/>
    </source>
</evidence>
<keyword evidence="4 5" id="KW-0472">Membrane</keyword>
<reference evidence="8" key="1">
    <citation type="journal article" date="2019" name="Int. J. Syst. Evol. Microbiol.">
        <title>The Global Catalogue of Microorganisms (GCM) 10K type strain sequencing project: providing services to taxonomists for standard genome sequencing and annotation.</title>
        <authorList>
            <consortium name="The Broad Institute Genomics Platform"/>
            <consortium name="The Broad Institute Genome Sequencing Center for Infectious Disease"/>
            <person name="Wu L."/>
            <person name="Ma J."/>
        </authorList>
    </citation>
    <scope>NUCLEOTIDE SEQUENCE [LARGE SCALE GENOMIC DNA]</scope>
    <source>
        <strain evidence="8">CGMCC 4.7289</strain>
    </source>
</reference>
<evidence type="ECO:0000256" key="1">
    <source>
        <dbReference type="ARBA" id="ARBA00004141"/>
    </source>
</evidence>
<evidence type="ECO:0000313" key="7">
    <source>
        <dbReference type="EMBL" id="MFC4136805.1"/>
    </source>
</evidence>
<feature type="transmembrane region" description="Helical" evidence="5">
    <location>
        <begin position="172"/>
        <end position="193"/>
    </location>
</feature>
<dbReference type="Pfam" id="PF14378">
    <property type="entry name" value="PAP2_3"/>
    <property type="match status" value="1"/>
</dbReference>
<dbReference type="CDD" id="cd03386">
    <property type="entry name" value="PAP2_Aur1_like"/>
    <property type="match status" value="1"/>
</dbReference>
<gene>
    <name evidence="7" type="ORF">ACFOZ4_39895</name>
</gene>
<sequence>MSRLLDRPSVVHRAAPADPRPHPIRELILVTVLFLAYKAGRLVASGHVDEAYANAGRVWNAERWLRLPSELSVQAAMLHNTTFVQVVNTYYAWVHFPATAAFLVWTYLRRPAYYLWVRRVLTGLTAAGLAVHVLFPLAPPRLVGAFGLIDTAAIYGPSVYSEPDTDTLANQYAAMPSLHIGWAVVVALGLIVMTRSRWRWLWLAHPIITTLVVVATANHYWLDGIVVCAFLALILLLIRRPGTSPIPPAAATPVALAPAAPLAPAVPLALDQGSASNLGPRFDREP</sequence>
<name>A0ABV8M2Y8_9ACTN</name>
<feature type="transmembrane region" description="Helical" evidence="5">
    <location>
        <begin position="200"/>
        <end position="215"/>
    </location>
</feature>
<comment type="caution">
    <text evidence="7">The sequence shown here is derived from an EMBL/GenBank/DDBJ whole genome shotgun (WGS) entry which is preliminary data.</text>
</comment>
<feature type="domain" description="Inositolphosphotransferase Aur1/Ipt1" evidence="6">
    <location>
        <begin position="58"/>
        <end position="236"/>
    </location>
</feature>
<organism evidence="7 8">
    <name type="scientific">Hamadaea flava</name>
    <dbReference type="NCBI Taxonomy" id="1742688"/>
    <lineage>
        <taxon>Bacteria</taxon>
        <taxon>Bacillati</taxon>
        <taxon>Actinomycetota</taxon>
        <taxon>Actinomycetes</taxon>
        <taxon>Micromonosporales</taxon>
        <taxon>Micromonosporaceae</taxon>
        <taxon>Hamadaea</taxon>
    </lineage>
</organism>
<keyword evidence="8" id="KW-1185">Reference proteome</keyword>
<evidence type="ECO:0000256" key="4">
    <source>
        <dbReference type="ARBA" id="ARBA00023136"/>
    </source>
</evidence>
<evidence type="ECO:0000256" key="3">
    <source>
        <dbReference type="ARBA" id="ARBA00022989"/>
    </source>
</evidence>
<feature type="transmembrane region" description="Helical" evidence="5">
    <location>
        <begin position="120"/>
        <end position="138"/>
    </location>
</feature>
<evidence type="ECO:0000313" key="8">
    <source>
        <dbReference type="Proteomes" id="UP001595816"/>
    </source>
</evidence>
<comment type="subcellular location">
    <subcellularLocation>
        <location evidence="1">Membrane</location>
        <topology evidence="1">Multi-pass membrane protein</topology>
    </subcellularLocation>
</comment>
<dbReference type="RefSeq" id="WP_253756081.1">
    <property type="nucleotide sequence ID" value="NZ_JAMZDZ010000001.1"/>
</dbReference>
<feature type="transmembrane region" description="Helical" evidence="5">
    <location>
        <begin position="221"/>
        <end position="238"/>
    </location>
</feature>
<dbReference type="Proteomes" id="UP001595816">
    <property type="component" value="Unassembled WGS sequence"/>
</dbReference>
<evidence type="ECO:0000256" key="2">
    <source>
        <dbReference type="ARBA" id="ARBA00022692"/>
    </source>
</evidence>
<proteinExistence type="predicted"/>
<protein>
    <submittedName>
        <fullName evidence="7">Phosphatase PAP2 family protein</fullName>
    </submittedName>
</protein>
<dbReference type="EMBL" id="JBHSAY010000034">
    <property type="protein sequence ID" value="MFC4136805.1"/>
    <property type="molecule type" value="Genomic_DNA"/>
</dbReference>
<accession>A0ABV8M2Y8</accession>
<evidence type="ECO:0000259" key="6">
    <source>
        <dbReference type="Pfam" id="PF14378"/>
    </source>
</evidence>
<dbReference type="PANTHER" id="PTHR31310:SF7">
    <property type="entry name" value="PA-PHOSPHATASE RELATED-FAMILY PROTEIN DDB_G0268928"/>
    <property type="match status" value="1"/>
</dbReference>
<dbReference type="PANTHER" id="PTHR31310">
    <property type="match status" value="1"/>
</dbReference>
<keyword evidence="3 5" id="KW-1133">Transmembrane helix</keyword>
<keyword evidence="2 5" id="KW-0812">Transmembrane</keyword>